<dbReference type="PANTHER" id="PTHR43594:SF1">
    <property type="entry name" value="QUERCETIN 2,3-DIOXYGENASE PA2418-RELATED"/>
    <property type="match status" value="1"/>
</dbReference>
<dbReference type="InterPro" id="IPR014710">
    <property type="entry name" value="RmlC-like_jellyroll"/>
</dbReference>
<gene>
    <name evidence="5" type="ORF">POL72_15025</name>
</gene>
<evidence type="ECO:0000256" key="2">
    <source>
        <dbReference type="RuleBase" id="RU003457"/>
    </source>
</evidence>
<dbReference type="InterPro" id="IPR012093">
    <property type="entry name" value="Pirin"/>
</dbReference>
<evidence type="ECO:0000259" key="3">
    <source>
        <dbReference type="Pfam" id="PF02678"/>
    </source>
</evidence>
<dbReference type="Proteomes" id="UP001217485">
    <property type="component" value="Unassembled WGS sequence"/>
</dbReference>
<name>A0ABT5BY20_9BACT</name>
<dbReference type="InterPro" id="IPR008778">
    <property type="entry name" value="Pirin_C_dom"/>
</dbReference>
<dbReference type="PIRSF" id="PIRSF006232">
    <property type="entry name" value="Pirin"/>
    <property type="match status" value="1"/>
</dbReference>
<comment type="similarity">
    <text evidence="1 2">Belongs to the pirin family.</text>
</comment>
<dbReference type="InterPro" id="IPR003829">
    <property type="entry name" value="Pirin_N_dom"/>
</dbReference>
<dbReference type="Pfam" id="PF02678">
    <property type="entry name" value="Pirin"/>
    <property type="match status" value="1"/>
</dbReference>
<reference evidence="5 6" key="1">
    <citation type="submission" date="2023-01" db="EMBL/GenBank/DDBJ databases">
        <title>Minimal conservation of predation-associated metabolite biosynthetic gene clusters underscores biosynthetic potential of Myxococcota including descriptions for ten novel species: Archangium lansinium sp. nov., Myxococcus landrumus sp. nov., Nannocystis bai.</title>
        <authorList>
            <person name="Ahearne A."/>
            <person name="Stevens C."/>
            <person name="Dowd S."/>
        </authorList>
    </citation>
    <scope>NUCLEOTIDE SEQUENCE [LARGE SCALE GENOMIC DNA]</scope>
    <source>
        <strain evidence="5 6">WIWO2</strain>
    </source>
</reference>
<evidence type="ECO:0000259" key="4">
    <source>
        <dbReference type="Pfam" id="PF05726"/>
    </source>
</evidence>
<comment type="caution">
    <text evidence="5">The sequence shown here is derived from an EMBL/GenBank/DDBJ whole genome shotgun (WGS) entry which is preliminary data.</text>
</comment>
<proteinExistence type="inferred from homology"/>
<evidence type="ECO:0000313" key="5">
    <source>
        <dbReference type="EMBL" id="MDC0679054.1"/>
    </source>
</evidence>
<dbReference type="EMBL" id="JAQNDK010000002">
    <property type="protein sequence ID" value="MDC0679054.1"/>
    <property type="molecule type" value="Genomic_DNA"/>
</dbReference>
<dbReference type="InterPro" id="IPR053186">
    <property type="entry name" value="QDO-related"/>
</dbReference>
<dbReference type="SUPFAM" id="SSF51182">
    <property type="entry name" value="RmlC-like cupins"/>
    <property type="match status" value="1"/>
</dbReference>
<accession>A0ABT5BY20</accession>
<dbReference type="Gene3D" id="2.60.120.10">
    <property type="entry name" value="Jelly Rolls"/>
    <property type="match status" value="2"/>
</dbReference>
<keyword evidence="6" id="KW-1185">Reference proteome</keyword>
<dbReference type="Pfam" id="PF05726">
    <property type="entry name" value="Pirin_C"/>
    <property type="match status" value="1"/>
</dbReference>
<organism evidence="5 6">
    <name type="scientific">Sorangium atrum</name>
    <dbReference type="NCBI Taxonomy" id="2995308"/>
    <lineage>
        <taxon>Bacteria</taxon>
        <taxon>Pseudomonadati</taxon>
        <taxon>Myxococcota</taxon>
        <taxon>Polyangia</taxon>
        <taxon>Polyangiales</taxon>
        <taxon>Polyangiaceae</taxon>
        <taxon>Sorangium</taxon>
    </lineage>
</organism>
<feature type="domain" description="Pirin N-terminal" evidence="3">
    <location>
        <begin position="51"/>
        <end position="148"/>
    </location>
</feature>
<feature type="domain" description="Pirin C-terminal" evidence="4">
    <location>
        <begin position="204"/>
        <end position="304"/>
    </location>
</feature>
<sequence length="308" mass="33627">MTTTNTMQTRTSATRAARTELRKIEGIYRAPGLHWVGNGFRVAGFFSAIPEAARKLNPFLLLDYHPTYEYSPTARPRGVGVHPHRGFETVTLAWQGSVAHHDSAGGGGVIGPGDVQWMTAASGILHKEVHEESYARRGGPFQMAQLWVNLPKAHKMSPPRYQSITSDRMGIVTLPENAGSVRVIAGEYQGAKGPAQTFTKIDVFDVRLNARGRVEFTFPARHNLGLLVMKGDIAINGTHAAAHDLAVFENAGERLFIEAESEAHLLVLSGEPIDEPIVQYGPFVMNSAQEIQQAFADFASGKFGHLDD</sequence>
<evidence type="ECO:0000256" key="1">
    <source>
        <dbReference type="ARBA" id="ARBA00008416"/>
    </source>
</evidence>
<evidence type="ECO:0000313" key="6">
    <source>
        <dbReference type="Proteomes" id="UP001217485"/>
    </source>
</evidence>
<protein>
    <submittedName>
        <fullName evidence="5">Pirin family protein</fullName>
    </submittedName>
</protein>
<dbReference type="InterPro" id="IPR011051">
    <property type="entry name" value="RmlC_Cupin_sf"/>
</dbReference>
<dbReference type="PANTHER" id="PTHR43594">
    <property type="entry name" value="QUERCETIN 2,3-DIOXYGENASE"/>
    <property type="match status" value="1"/>
</dbReference>
<dbReference type="RefSeq" id="WP_272095991.1">
    <property type="nucleotide sequence ID" value="NZ_JAQNDK010000002.1"/>
</dbReference>
<dbReference type="CDD" id="cd02247">
    <property type="entry name" value="cupin_pirin_C"/>
    <property type="match status" value="1"/>
</dbReference>